<name>A0AA86GJL7_9SPHN</name>
<dbReference type="PRINTS" id="PR00080">
    <property type="entry name" value="SDRFAMILY"/>
</dbReference>
<dbReference type="EC" id="1.1.1.53" evidence="3"/>
<dbReference type="InterPro" id="IPR036291">
    <property type="entry name" value="NAD(P)-bd_dom_sf"/>
</dbReference>
<evidence type="ECO:0000313" key="3">
    <source>
        <dbReference type="EMBL" id="AMG73436.1"/>
    </source>
</evidence>
<dbReference type="PRINTS" id="PR00081">
    <property type="entry name" value="GDHRDH"/>
</dbReference>
<dbReference type="InterPro" id="IPR002347">
    <property type="entry name" value="SDR_fam"/>
</dbReference>
<evidence type="ECO:0000256" key="2">
    <source>
        <dbReference type="ARBA" id="ARBA00023002"/>
    </source>
</evidence>
<accession>A0AA86GJL7</accession>
<dbReference type="RefSeq" id="WP_067181270.1">
    <property type="nucleotide sequence ID" value="NZ_CP012199.1"/>
</dbReference>
<dbReference type="KEGG" id="sgi:SGRAN_1043"/>
<keyword evidence="4" id="KW-1185">Reference proteome</keyword>
<comment type="similarity">
    <text evidence="1">Belongs to the short-chain dehydrogenases/reductases (SDR) family.</text>
</comment>
<sequence>MSGKRAAGKVAIVTGAGRGIGRAVAERLAAEGASVVGTDVQFADREPGTVEHGGSLYLMRHDVRSARQWDAVVTEAEARYGPVSVLVNNAGIIKWNTPIRDTSEADYRETIEVNQTGVFLGMKHVLASMEKAGGGAMINFSSTAGLIGYWGIMPYVASKWAVRGMTKSAAIEFGPSKIRVNSVHPGFIRTAMTEGVPPAADQPLPRYAEPGEMASLVLFLASDEGAYCTGAEFVMDGGHTVGKTIVEQ</sequence>
<dbReference type="FunFam" id="3.40.50.720:FF:000084">
    <property type="entry name" value="Short-chain dehydrogenase reductase"/>
    <property type="match status" value="1"/>
</dbReference>
<dbReference type="PANTHER" id="PTHR42760">
    <property type="entry name" value="SHORT-CHAIN DEHYDROGENASES/REDUCTASES FAMILY MEMBER"/>
    <property type="match status" value="1"/>
</dbReference>
<dbReference type="AlphaFoldDB" id="A0AA86GJL7"/>
<dbReference type="Pfam" id="PF13561">
    <property type="entry name" value="adh_short_C2"/>
    <property type="match status" value="1"/>
</dbReference>
<gene>
    <name evidence="3" type="primary">fabG3.1</name>
    <name evidence="3" type="ORF">SGRAN_1043</name>
</gene>
<protein>
    <submittedName>
        <fullName evidence="3">3-alpha-(Or 20-beta)-hydroxysteroid dehydrogenase</fullName>
        <ecNumber evidence="3">1.1.1.53</ecNumber>
    </submittedName>
</protein>
<dbReference type="SUPFAM" id="SSF51735">
    <property type="entry name" value="NAD(P)-binding Rossmann-fold domains"/>
    <property type="match status" value="1"/>
</dbReference>
<dbReference type="Gene3D" id="3.40.50.720">
    <property type="entry name" value="NAD(P)-binding Rossmann-like Domain"/>
    <property type="match status" value="1"/>
</dbReference>
<reference evidence="3 4" key="1">
    <citation type="journal article" date="2016" name="BMC Genomics">
        <title>Genomic analysis of the nitrate-respiring Sphingopyxis granuli (formerly Sphingomonas macrogoltabida) strain TFA.</title>
        <authorList>
            <person name="Garcia-Romero I."/>
            <person name="Perez-Pulido A.J."/>
            <person name="Gonzalez-Flores Y.E."/>
            <person name="Reyes-Ramirez F."/>
            <person name="Santero E."/>
            <person name="Floriano B."/>
        </authorList>
    </citation>
    <scope>NUCLEOTIDE SEQUENCE [LARGE SCALE GENOMIC DNA]</scope>
    <source>
        <strain evidence="3 4">TFA</strain>
    </source>
</reference>
<keyword evidence="2 3" id="KW-0560">Oxidoreductase</keyword>
<organism evidence="3 4">
    <name type="scientific">Sphingopyxis granuli</name>
    <dbReference type="NCBI Taxonomy" id="267128"/>
    <lineage>
        <taxon>Bacteria</taxon>
        <taxon>Pseudomonadati</taxon>
        <taxon>Pseudomonadota</taxon>
        <taxon>Alphaproteobacteria</taxon>
        <taxon>Sphingomonadales</taxon>
        <taxon>Sphingomonadaceae</taxon>
        <taxon>Sphingopyxis</taxon>
    </lineage>
</organism>
<dbReference type="GO" id="GO:0047044">
    <property type="term" value="F:androstan-3-alpha,17-beta-diol dehydrogenase (NAD+) activity"/>
    <property type="evidence" value="ECO:0007669"/>
    <property type="project" value="UniProtKB-EC"/>
</dbReference>
<dbReference type="InterPro" id="IPR020904">
    <property type="entry name" value="Sc_DH/Rdtase_CS"/>
</dbReference>
<dbReference type="Proteomes" id="UP000058599">
    <property type="component" value="Chromosome"/>
</dbReference>
<evidence type="ECO:0000313" key="4">
    <source>
        <dbReference type="Proteomes" id="UP000058599"/>
    </source>
</evidence>
<proteinExistence type="inferred from homology"/>
<dbReference type="EMBL" id="CP012199">
    <property type="protein sequence ID" value="AMG73436.1"/>
    <property type="molecule type" value="Genomic_DNA"/>
</dbReference>
<dbReference type="PANTHER" id="PTHR42760:SF133">
    <property type="entry name" value="3-OXOACYL-[ACYL-CARRIER-PROTEIN] REDUCTASE"/>
    <property type="match status" value="1"/>
</dbReference>
<evidence type="ECO:0000256" key="1">
    <source>
        <dbReference type="ARBA" id="ARBA00006484"/>
    </source>
</evidence>
<dbReference type="PROSITE" id="PS00061">
    <property type="entry name" value="ADH_SHORT"/>
    <property type="match status" value="1"/>
</dbReference>